<dbReference type="SUPFAM" id="SSF81301">
    <property type="entry name" value="Nucleotidyltransferase"/>
    <property type="match status" value="1"/>
</dbReference>
<accession>A0A2M8EPU8</accession>
<dbReference type="InterPro" id="IPR002646">
    <property type="entry name" value="PolA_pol_head_dom"/>
</dbReference>
<dbReference type="Gene3D" id="1.10.3090.10">
    <property type="entry name" value="cca-adding enzyme, domain 2"/>
    <property type="match status" value="1"/>
</dbReference>
<dbReference type="GO" id="GO:0000049">
    <property type="term" value="F:tRNA binding"/>
    <property type="evidence" value="ECO:0007669"/>
    <property type="project" value="TreeGrafter"/>
</dbReference>
<name>A0A2M8EPU8_9BACT</name>
<dbReference type="Pfam" id="PF01743">
    <property type="entry name" value="PolyA_pol"/>
    <property type="match status" value="1"/>
</dbReference>
<protein>
    <recommendedName>
        <fullName evidence="8">Poly A polymerase head domain-containing protein</fullName>
    </recommendedName>
</protein>
<evidence type="ECO:0000256" key="4">
    <source>
        <dbReference type="ARBA" id="ARBA00022695"/>
    </source>
</evidence>
<feature type="domain" description="Poly A polymerase head" evidence="8">
    <location>
        <begin position="45"/>
        <end position="179"/>
    </location>
</feature>
<dbReference type="GO" id="GO:0046872">
    <property type="term" value="F:metal ion binding"/>
    <property type="evidence" value="ECO:0007669"/>
    <property type="project" value="UniProtKB-KW"/>
</dbReference>
<evidence type="ECO:0000259" key="8">
    <source>
        <dbReference type="Pfam" id="PF01743"/>
    </source>
</evidence>
<comment type="cofactor">
    <cofactor evidence="1">
        <name>Mg(2+)</name>
        <dbReference type="ChEBI" id="CHEBI:18420"/>
    </cofactor>
</comment>
<keyword evidence="4" id="KW-0548">Nucleotidyltransferase</keyword>
<evidence type="ECO:0000256" key="2">
    <source>
        <dbReference type="ARBA" id="ARBA00022679"/>
    </source>
</evidence>
<dbReference type="PANTHER" id="PTHR46173">
    <property type="entry name" value="CCA TRNA NUCLEOTIDYLTRANSFERASE 1, MITOCHONDRIAL"/>
    <property type="match status" value="1"/>
</dbReference>
<comment type="caution">
    <text evidence="9">The sequence shown here is derived from an EMBL/GenBank/DDBJ whole genome shotgun (WGS) entry which is preliminary data.</text>
</comment>
<gene>
    <name evidence="9" type="ORF">CO057_01100</name>
</gene>
<organism evidence="9 10">
    <name type="scientific">Candidatus Uhrbacteria bacterium CG_4_9_14_0_2_um_filter_41_50</name>
    <dbReference type="NCBI Taxonomy" id="1975031"/>
    <lineage>
        <taxon>Bacteria</taxon>
        <taxon>Candidatus Uhriibacteriota</taxon>
    </lineage>
</organism>
<proteinExistence type="inferred from homology"/>
<keyword evidence="5" id="KW-0479">Metal-binding</keyword>
<evidence type="ECO:0000256" key="3">
    <source>
        <dbReference type="ARBA" id="ARBA00022694"/>
    </source>
</evidence>
<dbReference type="PANTHER" id="PTHR46173:SF1">
    <property type="entry name" value="CCA TRNA NUCLEOTIDYLTRANSFERASE 1, MITOCHONDRIAL"/>
    <property type="match status" value="1"/>
</dbReference>
<dbReference type="GO" id="GO:0008033">
    <property type="term" value="P:tRNA processing"/>
    <property type="evidence" value="ECO:0007669"/>
    <property type="project" value="UniProtKB-KW"/>
</dbReference>
<reference evidence="10" key="1">
    <citation type="submission" date="2017-09" db="EMBL/GenBank/DDBJ databases">
        <title>Depth-based differentiation of microbial function through sediment-hosted aquifers and enrichment of novel symbionts in the deep terrestrial subsurface.</title>
        <authorList>
            <person name="Probst A.J."/>
            <person name="Ladd B."/>
            <person name="Jarett J.K."/>
            <person name="Geller-Mcgrath D.E."/>
            <person name="Sieber C.M.K."/>
            <person name="Emerson J.B."/>
            <person name="Anantharaman K."/>
            <person name="Thomas B.C."/>
            <person name="Malmstrom R."/>
            <person name="Stieglmeier M."/>
            <person name="Klingl A."/>
            <person name="Woyke T."/>
            <person name="Ryan C.M."/>
            <person name="Banfield J.F."/>
        </authorList>
    </citation>
    <scope>NUCLEOTIDE SEQUENCE [LARGE SCALE GENOMIC DNA]</scope>
</reference>
<dbReference type="InterPro" id="IPR043519">
    <property type="entry name" value="NT_sf"/>
</dbReference>
<evidence type="ECO:0000256" key="1">
    <source>
        <dbReference type="ARBA" id="ARBA00001946"/>
    </source>
</evidence>
<dbReference type="Proteomes" id="UP000230251">
    <property type="component" value="Unassembled WGS sequence"/>
</dbReference>
<sequence length="486" mass="54364">MHGGFFTTYTNRHIKPSERVAVFIDGEGRLTWTSLLLSELPDAEIFLVGGTLRDVLLGLIPNDIDIVIRNIEPNKLERWLARHGAVGTIERDFGTFKFVPHGQRKSSPIDIALPRVEHITDSHRSGRRDLRIASNFKTSIGEDLSRRDFTVNAMAYNIDTGEFLDPFCGLADLDTGTIRTVMNPEDRFYEDSTRVLRALRLASQLGFAIEANTWAGVINNLDLLNNKVLSEDGSYVYVTPHSAIGKEFLLGFTAHPIHTLKLWEACGALQIFLPDIKKLYSIIETDGTTALDKTTQVLHLMKNHEFLAGHGLESASASALVAGLFGFSEENVAGAIKLCKTLHFHQFPKGSKTRVEISDVSWMLENLKILETHDPAGMRPSQFEKMYCSDRGRQLLLLSHAVYYAGGAHSVGRERVHIAKRIARDFCDNRVSAPRLVTGADIQKFGIRPGPAYRDLLDHVRDAQLVRKVASRQEALDLLRDKIENI</sequence>
<evidence type="ECO:0000313" key="10">
    <source>
        <dbReference type="Proteomes" id="UP000230251"/>
    </source>
</evidence>
<dbReference type="EMBL" id="PFSI01000019">
    <property type="protein sequence ID" value="PJC24752.1"/>
    <property type="molecule type" value="Genomic_DNA"/>
</dbReference>
<dbReference type="InterPro" id="IPR050264">
    <property type="entry name" value="Bact_CCA-adding_enz_type3_sf"/>
</dbReference>
<keyword evidence="7" id="KW-0694">RNA-binding</keyword>
<keyword evidence="6" id="KW-0460">Magnesium</keyword>
<evidence type="ECO:0000256" key="5">
    <source>
        <dbReference type="ARBA" id="ARBA00022723"/>
    </source>
</evidence>
<comment type="similarity">
    <text evidence="7">Belongs to the tRNA nucleotidyltransferase/poly(A) polymerase family.</text>
</comment>
<dbReference type="SUPFAM" id="SSF81891">
    <property type="entry name" value="Poly A polymerase C-terminal region-like"/>
    <property type="match status" value="1"/>
</dbReference>
<dbReference type="GO" id="GO:0016779">
    <property type="term" value="F:nucleotidyltransferase activity"/>
    <property type="evidence" value="ECO:0007669"/>
    <property type="project" value="UniProtKB-KW"/>
</dbReference>
<evidence type="ECO:0000313" key="9">
    <source>
        <dbReference type="EMBL" id="PJC24752.1"/>
    </source>
</evidence>
<dbReference type="Gene3D" id="3.30.460.10">
    <property type="entry name" value="Beta Polymerase, domain 2"/>
    <property type="match status" value="1"/>
</dbReference>
<dbReference type="AlphaFoldDB" id="A0A2M8EPU8"/>
<evidence type="ECO:0000256" key="7">
    <source>
        <dbReference type="RuleBase" id="RU003953"/>
    </source>
</evidence>
<keyword evidence="2 7" id="KW-0808">Transferase</keyword>
<evidence type="ECO:0000256" key="6">
    <source>
        <dbReference type="ARBA" id="ARBA00022842"/>
    </source>
</evidence>
<dbReference type="CDD" id="cd05398">
    <property type="entry name" value="NT_ClassII-CCAase"/>
    <property type="match status" value="1"/>
</dbReference>
<keyword evidence="3" id="KW-0819">tRNA processing</keyword>